<dbReference type="Proteomes" id="UP000494256">
    <property type="component" value="Unassembled WGS sequence"/>
</dbReference>
<accession>A0A8S1A1S7</accession>
<dbReference type="OrthoDB" id="10262769at2759"/>
<evidence type="ECO:0000313" key="6">
    <source>
        <dbReference type="Proteomes" id="UP000494256"/>
    </source>
</evidence>
<reference evidence="5 6" key="1">
    <citation type="submission" date="2020-04" db="EMBL/GenBank/DDBJ databases">
        <authorList>
            <person name="Wallbank WR R."/>
            <person name="Pardo Diaz C."/>
            <person name="Kozak K."/>
            <person name="Martin S."/>
            <person name="Jiggins C."/>
            <person name="Moest M."/>
            <person name="Warren A I."/>
            <person name="Byers J.R.P. K."/>
            <person name="Montejo-Kovacevich G."/>
            <person name="Yen C E."/>
        </authorList>
    </citation>
    <scope>NUCLEOTIDE SEQUENCE [LARGE SCALE GENOMIC DNA]</scope>
</reference>
<dbReference type="EMBL" id="CADEBD010000309">
    <property type="protein sequence ID" value="CAB3240311.1"/>
    <property type="molecule type" value="Genomic_DNA"/>
</dbReference>
<dbReference type="GO" id="GO:0044545">
    <property type="term" value="C:NSL complex"/>
    <property type="evidence" value="ECO:0007669"/>
    <property type="project" value="TreeGrafter"/>
</dbReference>
<feature type="region of interest" description="Disordered" evidence="1">
    <location>
        <begin position="1"/>
        <end position="40"/>
    </location>
</feature>
<sequence>MDFPATPSNASDSNEYPSATRSPFHSAPDDNKRRSSSRSIKRRRFDDELVEYSLGLPGASLGKGDKRMRTQSYTSQAADLPMTSAPMTPANLPQERRRVSSKVSGGGSVARKSRRKGQLSHLSTKDLGRWKPTDDLALILGVQQTNDLRIVHRGIKFSCRFTVSELQSRWYALLYNAEISRVAIAAMRNLHPDLIAAVQQQALYSTAEEELLGTLASTSHPTEEKFQELLEQNPHIFYPSRTPKTLMAHWQQLKQYQLLPDQSVKPLIKNGGNKGLSFSDVEDTLNDSELPDFKEDGMDYEMQIADRIDKKEVRLLETSLSRFQVLVQSVAGGNSELDKNTLAVLRGRLVRYLMRSREIAVGRSTRDHAIDVDLSLEGPAAKVSRKQATIRLRNSGDFFMSSEGKRPIFVDGRPVLQGNKVKLNHNSIIEIAGLRFIFLVNQDLIGAIRQEAVKVNIPM</sequence>
<name>A0A8S1A1S7_ARCPL</name>
<dbReference type="GO" id="GO:0002151">
    <property type="term" value="F:G-quadruplex RNA binding"/>
    <property type="evidence" value="ECO:0007669"/>
    <property type="project" value="InterPro"/>
</dbReference>
<dbReference type="GO" id="GO:0031011">
    <property type="term" value="C:Ino80 complex"/>
    <property type="evidence" value="ECO:0007669"/>
    <property type="project" value="InterPro"/>
</dbReference>
<evidence type="ECO:0000313" key="5">
    <source>
        <dbReference type="Proteomes" id="UP000494106"/>
    </source>
</evidence>
<keyword evidence="5" id="KW-1185">Reference proteome</keyword>
<dbReference type="PANTHER" id="PTHR13233">
    <property type="entry name" value="MICROSPHERULE PROTEIN 1"/>
    <property type="match status" value="1"/>
</dbReference>
<dbReference type="PANTHER" id="PTHR13233:SF0">
    <property type="entry name" value="MICROSPHERULE PROTEIN 1"/>
    <property type="match status" value="1"/>
</dbReference>
<evidence type="ECO:0000313" key="3">
    <source>
        <dbReference type="EMBL" id="CAB3239759.1"/>
    </source>
</evidence>
<evidence type="ECO:0000313" key="4">
    <source>
        <dbReference type="EMBL" id="CAB3240311.1"/>
    </source>
</evidence>
<dbReference type="GO" id="GO:0071339">
    <property type="term" value="C:MLL1 complex"/>
    <property type="evidence" value="ECO:0007669"/>
    <property type="project" value="InterPro"/>
</dbReference>
<proteinExistence type="predicted"/>
<evidence type="ECO:0000256" key="1">
    <source>
        <dbReference type="SAM" id="MobiDB-lite"/>
    </source>
</evidence>
<dbReference type="EMBL" id="CADEBC010000503">
    <property type="protein sequence ID" value="CAB3239759.1"/>
    <property type="molecule type" value="Genomic_DNA"/>
</dbReference>
<protein>
    <recommendedName>
        <fullName evidence="2">FHA domain-containing protein</fullName>
    </recommendedName>
</protein>
<feature type="domain" description="FHA" evidence="2">
    <location>
        <begin position="359"/>
        <end position="415"/>
    </location>
</feature>
<gene>
    <name evidence="3" type="ORF">APLA_LOCUS7968</name>
    <name evidence="4" type="ORF">APLA_LOCUS8992</name>
</gene>
<dbReference type="SUPFAM" id="SSF49879">
    <property type="entry name" value="SMAD/FHA domain"/>
    <property type="match status" value="1"/>
</dbReference>
<dbReference type="InterPro" id="IPR000253">
    <property type="entry name" value="FHA_dom"/>
</dbReference>
<dbReference type="PROSITE" id="PS50006">
    <property type="entry name" value="FHA_DOMAIN"/>
    <property type="match status" value="1"/>
</dbReference>
<comment type="caution">
    <text evidence="3">The sequence shown here is derived from an EMBL/GenBank/DDBJ whole genome shotgun (WGS) entry which is preliminary data.</text>
</comment>
<organism evidence="3 5">
    <name type="scientific">Arctia plantaginis</name>
    <name type="common">Wood tiger moth</name>
    <name type="synonym">Phalaena plantaginis</name>
    <dbReference type="NCBI Taxonomy" id="874455"/>
    <lineage>
        <taxon>Eukaryota</taxon>
        <taxon>Metazoa</taxon>
        <taxon>Ecdysozoa</taxon>
        <taxon>Arthropoda</taxon>
        <taxon>Hexapoda</taxon>
        <taxon>Insecta</taxon>
        <taxon>Pterygota</taxon>
        <taxon>Neoptera</taxon>
        <taxon>Endopterygota</taxon>
        <taxon>Lepidoptera</taxon>
        <taxon>Glossata</taxon>
        <taxon>Ditrysia</taxon>
        <taxon>Noctuoidea</taxon>
        <taxon>Erebidae</taxon>
        <taxon>Arctiinae</taxon>
        <taxon>Arctia</taxon>
    </lineage>
</organism>
<dbReference type="InterPro" id="IPR037912">
    <property type="entry name" value="MCRS1"/>
</dbReference>
<dbReference type="Gene3D" id="2.60.200.20">
    <property type="match status" value="1"/>
</dbReference>
<dbReference type="GO" id="GO:0045944">
    <property type="term" value="P:positive regulation of transcription by RNA polymerase II"/>
    <property type="evidence" value="ECO:0007669"/>
    <property type="project" value="TreeGrafter"/>
</dbReference>
<feature type="region of interest" description="Disordered" evidence="1">
    <location>
        <begin position="75"/>
        <end position="126"/>
    </location>
</feature>
<dbReference type="SMART" id="SM00240">
    <property type="entry name" value="FHA"/>
    <property type="match status" value="1"/>
</dbReference>
<evidence type="ECO:0000259" key="2">
    <source>
        <dbReference type="PROSITE" id="PS50006"/>
    </source>
</evidence>
<dbReference type="Proteomes" id="UP000494106">
    <property type="component" value="Unassembled WGS sequence"/>
</dbReference>
<dbReference type="CDD" id="cd22687">
    <property type="entry name" value="FHA_MCRS1"/>
    <property type="match status" value="1"/>
</dbReference>
<dbReference type="InterPro" id="IPR025999">
    <property type="entry name" value="MCRS_N"/>
</dbReference>
<dbReference type="Pfam" id="PF00498">
    <property type="entry name" value="FHA"/>
    <property type="match status" value="1"/>
</dbReference>
<feature type="compositionally biased region" description="Polar residues" evidence="1">
    <location>
        <begin position="1"/>
        <end position="23"/>
    </location>
</feature>
<dbReference type="AlphaFoldDB" id="A0A8S1A1S7"/>
<dbReference type="Pfam" id="PF13325">
    <property type="entry name" value="MCRS_N"/>
    <property type="match status" value="1"/>
</dbReference>
<dbReference type="InterPro" id="IPR008984">
    <property type="entry name" value="SMAD_FHA_dom_sf"/>
</dbReference>